<protein>
    <recommendedName>
        <fullName evidence="4">Carboxypeptidase regulatory-like domain-containing protein</fullName>
    </recommendedName>
</protein>
<feature type="chain" id="PRO_5027026397" description="Carboxypeptidase regulatory-like domain-containing protein" evidence="1">
    <location>
        <begin position="19"/>
        <end position="134"/>
    </location>
</feature>
<dbReference type="KEGG" id="ggr:HKW67_03835"/>
<organism evidence="2 3">
    <name type="scientific">Gemmatimonas groenlandica</name>
    <dbReference type="NCBI Taxonomy" id="2732249"/>
    <lineage>
        <taxon>Bacteria</taxon>
        <taxon>Pseudomonadati</taxon>
        <taxon>Gemmatimonadota</taxon>
        <taxon>Gemmatimonadia</taxon>
        <taxon>Gemmatimonadales</taxon>
        <taxon>Gemmatimonadaceae</taxon>
        <taxon>Gemmatimonas</taxon>
    </lineage>
</organism>
<dbReference type="AlphaFoldDB" id="A0A6M4IIU7"/>
<keyword evidence="3" id="KW-1185">Reference proteome</keyword>
<dbReference type="RefSeq" id="WP_171224131.1">
    <property type="nucleotide sequence ID" value="NZ_CP053085.1"/>
</dbReference>
<dbReference type="Proteomes" id="UP000500938">
    <property type="component" value="Chromosome"/>
</dbReference>
<evidence type="ECO:0008006" key="4">
    <source>
        <dbReference type="Google" id="ProtNLM"/>
    </source>
</evidence>
<keyword evidence="1" id="KW-0732">Signal</keyword>
<proteinExistence type="predicted"/>
<accession>A0A6M4IIU7</accession>
<dbReference type="EMBL" id="CP053085">
    <property type="protein sequence ID" value="QJR34703.1"/>
    <property type="molecule type" value="Genomic_DNA"/>
</dbReference>
<evidence type="ECO:0000256" key="1">
    <source>
        <dbReference type="SAM" id="SignalP"/>
    </source>
</evidence>
<reference evidence="2 3" key="1">
    <citation type="submission" date="2020-05" db="EMBL/GenBank/DDBJ databases">
        <title>Complete genome sequence of Gemmatimonas greenlandica TET16.</title>
        <authorList>
            <person name="Zeng Y."/>
        </authorList>
    </citation>
    <scope>NUCLEOTIDE SEQUENCE [LARGE SCALE GENOMIC DNA]</scope>
    <source>
        <strain evidence="2 3">TET16</strain>
    </source>
</reference>
<evidence type="ECO:0000313" key="3">
    <source>
        <dbReference type="Proteomes" id="UP000500938"/>
    </source>
</evidence>
<evidence type="ECO:0000313" key="2">
    <source>
        <dbReference type="EMBL" id="QJR34703.1"/>
    </source>
</evidence>
<feature type="signal peptide" evidence="1">
    <location>
        <begin position="1"/>
        <end position="18"/>
    </location>
</feature>
<name>A0A6M4IIU7_9BACT</name>
<gene>
    <name evidence="2" type="ORF">HKW67_03835</name>
</gene>
<sequence length="134" mass="13177">MRSLRALAPIALALSLLACDDDAGGCGGGTCPFSSVAFATIEGTVLRANGQPYVVAPSAGLTVSCAGFSTTGVGTNAQGRFTVKIDLPFPPPGAQVQCAFGAAGQTFGGARASVAFGTQAADRPVTAVLLQEGA</sequence>
<dbReference type="PROSITE" id="PS51257">
    <property type="entry name" value="PROKAR_LIPOPROTEIN"/>
    <property type="match status" value="1"/>
</dbReference>